<comment type="caution">
    <text evidence="4">The sequence shown here is derived from an EMBL/GenBank/DDBJ whole genome shotgun (WGS) entry which is preliminary data.</text>
</comment>
<evidence type="ECO:0000256" key="2">
    <source>
        <dbReference type="ARBA" id="ARBA00022723"/>
    </source>
</evidence>
<gene>
    <name evidence="4" type="ORF">PR048_004949</name>
</gene>
<reference evidence="4 5" key="1">
    <citation type="submission" date="2023-02" db="EMBL/GenBank/DDBJ databases">
        <title>LHISI_Scaffold_Assembly.</title>
        <authorList>
            <person name="Stuart O.P."/>
            <person name="Cleave R."/>
            <person name="Magrath M.J.L."/>
            <person name="Mikheyev A.S."/>
        </authorList>
    </citation>
    <scope>NUCLEOTIDE SEQUENCE [LARGE SCALE GENOMIC DNA]</scope>
    <source>
        <strain evidence="4">Daus_M_001</strain>
        <tissue evidence="4">Leg muscle</tissue>
    </source>
</reference>
<sequence length="421" mass="47993">MSRTIIRRWSICSEHLETAVEILQFEHSEHLLAWKKLSCSLHIVADYAFPLKPFIMKPFPELHNQCSNERIYNYRHCSARRFVKNVLGILAVVFRVLRKPLLLEPENAERVVLAGTHLSNFLGRNSTTAILVSGQWRVDGMPIGTLINLKRVQKKPSQLAKKIREEFSAYFNSSEGSLLATRVTNTGVNAALHCSQKSKLTELLESLPDNSQQEDSHPDVVEAMQHNTYDNIAIIDSMAERQVAKIILNAIEAKIAGARQLDIISPDTDVIVLALSQVSVTPTKYKLHHWKWSQEPNYTASTNRRKLWPPAAEWFYPLLKWDDRGRCRMHCTHTCLGRVVPLVGPLTLASAATVPGTRPRLQQVSYYAQTSSVSNTKKRIDDDYRGYETPTVCYYLLNNLRENKRCAPHWRNQNDTGKIPL</sequence>
<name>A0ABQ9I6U4_9NEOP</name>
<accession>A0ABQ9I6U4</accession>
<dbReference type="Proteomes" id="UP001159363">
    <property type="component" value="Chromosome 2"/>
</dbReference>
<evidence type="ECO:0000256" key="1">
    <source>
        <dbReference type="ARBA" id="ARBA00001968"/>
    </source>
</evidence>
<evidence type="ECO:0000313" key="5">
    <source>
        <dbReference type="Proteomes" id="UP001159363"/>
    </source>
</evidence>
<dbReference type="Pfam" id="PF13359">
    <property type="entry name" value="DDE_Tnp_4"/>
    <property type="match status" value="1"/>
</dbReference>
<evidence type="ECO:0000313" key="4">
    <source>
        <dbReference type="EMBL" id="KAJ8892369.1"/>
    </source>
</evidence>
<dbReference type="EMBL" id="JARBHB010000002">
    <property type="protein sequence ID" value="KAJ8892369.1"/>
    <property type="molecule type" value="Genomic_DNA"/>
</dbReference>
<protein>
    <recommendedName>
        <fullName evidence="3">DDE Tnp4 domain-containing protein</fullName>
    </recommendedName>
</protein>
<keyword evidence="2" id="KW-0479">Metal-binding</keyword>
<feature type="domain" description="DDE Tnp4" evidence="3">
    <location>
        <begin position="38"/>
        <end position="120"/>
    </location>
</feature>
<evidence type="ECO:0000259" key="3">
    <source>
        <dbReference type="Pfam" id="PF13359"/>
    </source>
</evidence>
<proteinExistence type="predicted"/>
<keyword evidence="5" id="KW-1185">Reference proteome</keyword>
<dbReference type="InterPro" id="IPR027806">
    <property type="entry name" value="HARBI1_dom"/>
</dbReference>
<organism evidence="4 5">
    <name type="scientific">Dryococelus australis</name>
    <dbReference type="NCBI Taxonomy" id="614101"/>
    <lineage>
        <taxon>Eukaryota</taxon>
        <taxon>Metazoa</taxon>
        <taxon>Ecdysozoa</taxon>
        <taxon>Arthropoda</taxon>
        <taxon>Hexapoda</taxon>
        <taxon>Insecta</taxon>
        <taxon>Pterygota</taxon>
        <taxon>Neoptera</taxon>
        <taxon>Polyneoptera</taxon>
        <taxon>Phasmatodea</taxon>
        <taxon>Verophasmatodea</taxon>
        <taxon>Anareolatae</taxon>
        <taxon>Phasmatidae</taxon>
        <taxon>Eurycanthinae</taxon>
        <taxon>Dryococelus</taxon>
    </lineage>
</organism>
<comment type="cofactor">
    <cofactor evidence="1">
        <name>a divalent metal cation</name>
        <dbReference type="ChEBI" id="CHEBI:60240"/>
    </cofactor>
</comment>